<gene>
    <name evidence="10" type="ORF">SLS59_001375</name>
</gene>
<evidence type="ECO:0000259" key="9">
    <source>
        <dbReference type="SMART" id="SM01312"/>
    </source>
</evidence>
<evidence type="ECO:0000256" key="4">
    <source>
        <dbReference type="ARBA" id="ARBA00009461"/>
    </source>
</evidence>
<feature type="compositionally biased region" description="Basic and acidic residues" evidence="8">
    <location>
        <begin position="91"/>
        <end position="105"/>
    </location>
</feature>
<feature type="compositionally biased region" description="Basic and acidic residues" evidence="8">
    <location>
        <begin position="10"/>
        <end position="28"/>
    </location>
</feature>
<dbReference type="Pfam" id="PF14474">
    <property type="entry name" value="RTC4"/>
    <property type="match status" value="1"/>
</dbReference>
<evidence type="ECO:0000256" key="1">
    <source>
        <dbReference type="ARBA" id="ARBA00002738"/>
    </source>
</evidence>
<protein>
    <recommendedName>
        <fullName evidence="5">Restriction of telomere capping protein 4</fullName>
    </recommendedName>
</protein>
<comment type="similarity">
    <text evidence="4">Belongs to the RTC4 family.</text>
</comment>
<sequence>MAMVGGKPHATAEDHEEVEDKKVSDENGLKQPRSKSPKPLEDVDTEDEPRSSDDDALRPPPRSSKRSPASNSRNDDGLKKPPGSSRKRKADRPLPEREPESELRKPGPKKSRNAAFRAPRAGVFEQNRVVKAALEGDKENKSGTQTPPASSDDPWGFGINSSQTSQKGPKKTFGSGNKARNIHTVPSATRKADRKPVKSASKSNIEREPSPDVQKEDWEDDEQFETLSATERNDALLGSSDFDEENPNLADPELRRVPTKKRKPATANGDGTALRDQLGLTEIPGSSLPPSSAPQEDMDNIDSYVRELPAETEEGTACPICNETVEQDYYWDFWKGRKNTVKNQAAFCHAHKKAAAQREYLAEGYPVKDGVPFINWAKLPSRIKQHRMVLHKILVGDSDTSSVYRARYEPLSLTGKAAAVPSKRQDLSPSKRAELESYALDDNAVYPGYYGPHGRRLITESVMDLLSTEIKRCTDPVVQSSGPATFVQAVLVPEVAVRLIMEDLKIHWEDAEEVRERTFEIGALLNEEVEDRVEVADEDEYGNEYHQDEAP</sequence>
<dbReference type="EMBL" id="JAKIXB020000004">
    <property type="protein sequence ID" value="KAL1609012.1"/>
    <property type="molecule type" value="Genomic_DNA"/>
</dbReference>
<dbReference type="SMART" id="SM01312">
    <property type="entry name" value="RTC4"/>
    <property type="match status" value="1"/>
</dbReference>
<evidence type="ECO:0000256" key="3">
    <source>
        <dbReference type="ARBA" id="ARBA00004496"/>
    </source>
</evidence>
<reference evidence="10 11" key="1">
    <citation type="submission" date="2024-02" db="EMBL/GenBank/DDBJ databases">
        <title>De novo assembly and annotation of 12 fungi associated with fruit tree decline syndrome in Ontario, Canada.</title>
        <authorList>
            <person name="Sulman M."/>
            <person name="Ellouze W."/>
            <person name="Ilyukhin E."/>
        </authorList>
    </citation>
    <scope>NUCLEOTIDE SEQUENCE [LARGE SCALE GENOMIC DNA]</scope>
    <source>
        <strain evidence="10 11">M97-236</strain>
    </source>
</reference>
<comment type="function">
    <text evidence="1">May be involved in a process influencing telomere capping.</text>
</comment>
<evidence type="ECO:0000313" key="11">
    <source>
        <dbReference type="Proteomes" id="UP001521222"/>
    </source>
</evidence>
<feature type="region of interest" description="Disordered" evidence="8">
    <location>
        <begin position="1"/>
        <end position="274"/>
    </location>
</feature>
<dbReference type="PANTHER" id="PTHR41391">
    <property type="entry name" value="RESTRICTION OF TELOMERE CAPPING PROTEIN 4"/>
    <property type="match status" value="1"/>
</dbReference>
<dbReference type="InterPro" id="IPR039024">
    <property type="entry name" value="RTC4"/>
</dbReference>
<evidence type="ECO:0000313" key="10">
    <source>
        <dbReference type="EMBL" id="KAL1609012.1"/>
    </source>
</evidence>
<feature type="compositionally biased region" description="Basic and acidic residues" evidence="8">
    <location>
        <begin position="204"/>
        <end position="216"/>
    </location>
</feature>
<comment type="caution">
    <text evidence="10">The sequence shown here is derived from an EMBL/GenBank/DDBJ whole genome shotgun (WGS) entry which is preliminary data.</text>
</comment>
<evidence type="ECO:0000256" key="7">
    <source>
        <dbReference type="ARBA" id="ARBA00023242"/>
    </source>
</evidence>
<keyword evidence="11" id="KW-1185">Reference proteome</keyword>
<dbReference type="PANTHER" id="PTHR41391:SF1">
    <property type="entry name" value="RESTRICTION OF TELOMERE CAPPING PROTEIN 4"/>
    <property type="match status" value="1"/>
</dbReference>
<keyword evidence="6" id="KW-0963">Cytoplasm</keyword>
<feature type="domain" description="Restriction of telomere capping protein 4 C-terminal" evidence="9">
    <location>
        <begin position="393"/>
        <end position="528"/>
    </location>
</feature>
<evidence type="ECO:0000256" key="8">
    <source>
        <dbReference type="SAM" id="MobiDB-lite"/>
    </source>
</evidence>
<organism evidence="10 11">
    <name type="scientific">Nothophoma quercina</name>
    <dbReference type="NCBI Taxonomy" id="749835"/>
    <lineage>
        <taxon>Eukaryota</taxon>
        <taxon>Fungi</taxon>
        <taxon>Dikarya</taxon>
        <taxon>Ascomycota</taxon>
        <taxon>Pezizomycotina</taxon>
        <taxon>Dothideomycetes</taxon>
        <taxon>Pleosporomycetidae</taxon>
        <taxon>Pleosporales</taxon>
        <taxon>Pleosporineae</taxon>
        <taxon>Didymellaceae</taxon>
        <taxon>Nothophoma</taxon>
    </lineage>
</organism>
<accession>A0ABR3RYF2</accession>
<keyword evidence="7" id="KW-0539">Nucleus</keyword>
<feature type="compositionally biased region" description="Basic and acidic residues" evidence="8">
    <location>
        <begin position="48"/>
        <end position="57"/>
    </location>
</feature>
<dbReference type="InterPro" id="IPR028094">
    <property type="entry name" value="RTC4_C"/>
</dbReference>
<dbReference type="Proteomes" id="UP001521222">
    <property type="component" value="Unassembled WGS sequence"/>
</dbReference>
<evidence type="ECO:0000256" key="5">
    <source>
        <dbReference type="ARBA" id="ARBA00015162"/>
    </source>
</evidence>
<comment type="subcellular location">
    <subcellularLocation>
        <location evidence="3">Cytoplasm</location>
    </subcellularLocation>
    <subcellularLocation>
        <location evidence="2">Nucleus</location>
    </subcellularLocation>
</comment>
<evidence type="ECO:0000256" key="2">
    <source>
        <dbReference type="ARBA" id="ARBA00004123"/>
    </source>
</evidence>
<proteinExistence type="inferred from homology"/>
<evidence type="ECO:0000256" key="6">
    <source>
        <dbReference type="ARBA" id="ARBA00022490"/>
    </source>
</evidence>
<name>A0ABR3RYF2_9PLEO</name>